<keyword evidence="4 7" id="KW-0812">Transmembrane</keyword>
<dbReference type="GO" id="GO:0055085">
    <property type="term" value="P:transmembrane transport"/>
    <property type="evidence" value="ECO:0007669"/>
    <property type="project" value="InterPro"/>
</dbReference>
<keyword evidence="6 7" id="KW-0472">Membrane</keyword>
<evidence type="ECO:0000313" key="9">
    <source>
        <dbReference type="EMBL" id="GFM33237.1"/>
    </source>
</evidence>
<feature type="domain" description="ABC transmembrane type-1" evidence="8">
    <location>
        <begin position="94"/>
        <end position="311"/>
    </location>
</feature>
<name>A0A7J0BHS4_9BACT</name>
<comment type="subcellular location">
    <subcellularLocation>
        <location evidence="1 7">Cell membrane</location>
        <topology evidence="1 7">Multi-pass membrane protein</topology>
    </subcellularLocation>
</comment>
<evidence type="ECO:0000256" key="4">
    <source>
        <dbReference type="ARBA" id="ARBA00022692"/>
    </source>
</evidence>
<evidence type="ECO:0000313" key="10">
    <source>
        <dbReference type="Proteomes" id="UP000503840"/>
    </source>
</evidence>
<evidence type="ECO:0000256" key="5">
    <source>
        <dbReference type="ARBA" id="ARBA00022989"/>
    </source>
</evidence>
<reference evidence="9 10" key="1">
    <citation type="submission" date="2020-05" db="EMBL/GenBank/DDBJ databases">
        <title>Draft genome sequence of Desulfovibrio sp. strain HN2T.</title>
        <authorList>
            <person name="Ueno A."/>
            <person name="Tamazawa S."/>
            <person name="Tamamura S."/>
            <person name="Murakami T."/>
            <person name="Kiyama T."/>
            <person name="Inomata H."/>
            <person name="Amano Y."/>
            <person name="Miyakawa K."/>
            <person name="Tamaki H."/>
            <person name="Naganuma T."/>
            <person name="Kaneko K."/>
        </authorList>
    </citation>
    <scope>NUCLEOTIDE SEQUENCE [LARGE SCALE GENOMIC DNA]</scope>
    <source>
        <strain evidence="9 10">HN2</strain>
    </source>
</reference>
<dbReference type="InterPro" id="IPR045621">
    <property type="entry name" value="BPD_transp_1_N"/>
</dbReference>
<gene>
    <name evidence="9" type="ORF">DSM101010T_16020</name>
</gene>
<dbReference type="CDD" id="cd06261">
    <property type="entry name" value="TM_PBP2"/>
    <property type="match status" value="1"/>
</dbReference>
<feature type="transmembrane region" description="Helical" evidence="7">
    <location>
        <begin position="289"/>
        <end position="314"/>
    </location>
</feature>
<evidence type="ECO:0000256" key="1">
    <source>
        <dbReference type="ARBA" id="ARBA00004651"/>
    </source>
</evidence>
<evidence type="ECO:0000256" key="3">
    <source>
        <dbReference type="ARBA" id="ARBA00022475"/>
    </source>
</evidence>
<sequence length="324" mass="35778">MLAFLIRRISQSAVVLLVMSLLVFVGVFYIGNPVDILIAPDATPAEYARAVKDLGLDKPLWEQYFVFLKGALQGDFGKSFVYNEPALQVILARLPATLELAFTAMFMAVVFGIPLGMVAGIQADNWIGRNIMRFSILGFSLPTFWVGLMLIILFSVHLGWLPSGGRGETVDVLGYPVSFLSWKGFSHLVLPAMNLALFKMSLAIRLSRAGVQENLQMDYVKFARAKGLSNTRIIGLHVMKNIMIPVVTVLGMELGNLIAFAVVTETIFAWPGMGKLVIDSIGVLDRPIIVAYLLITVTMFIIINLVVDILYSILDPRVRLGQER</sequence>
<dbReference type="Pfam" id="PF00528">
    <property type="entry name" value="BPD_transp_1"/>
    <property type="match status" value="1"/>
</dbReference>
<evidence type="ECO:0000259" key="8">
    <source>
        <dbReference type="PROSITE" id="PS50928"/>
    </source>
</evidence>
<keyword evidence="5 7" id="KW-1133">Transmembrane helix</keyword>
<dbReference type="RefSeq" id="WP_174404909.1">
    <property type="nucleotide sequence ID" value="NZ_BLVO01000013.1"/>
</dbReference>
<dbReference type="InterPro" id="IPR035906">
    <property type="entry name" value="MetI-like_sf"/>
</dbReference>
<comment type="caution">
    <text evidence="9">The sequence shown here is derived from an EMBL/GenBank/DDBJ whole genome shotgun (WGS) entry which is preliminary data.</text>
</comment>
<dbReference type="SUPFAM" id="SSF161098">
    <property type="entry name" value="MetI-like"/>
    <property type="match status" value="1"/>
</dbReference>
<comment type="similarity">
    <text evidence="7">Belongs to the binding-protein-dependent transport system permease family.</text>
</comment>
<feature type="transmembrane region" description="Helical" evidence="7">
    <location>
        <begin position="134"/>
        <end position="160"/>
    </location>
</feature>
<dbReference type="Gene3D" id="1.10.3720.10">
    <property type="entry name" value="MetI-like"/>
    <property type="match status" value="1"/>
</dbReference>
<evidence type="ECO:0000256" key="6">
    <source>
        <dbReference type="ARBA" id="ARBA00023136"/>
    </source>
</evidence>
<feature type="transmembrane region" description="Helical" evidence="7">
    <location>
        <begin position="180"/>
        <end position="198"/>
    </location>
</feature>
<dbReference type="InterPro" id="IPR000515">
    <property type="entry name" value="MetI-like"/>
</dbReference>
<protein>
    <submittedName>
        <fullName evidence="9">Peptide ABC transporter permease</fullName>
    </submittedName>
</protein>
<dbReference type="PANTHER" id="PTHR43163:SF2">
    <property type="entry name" value="ABC TRANSPORTER PERMEASE PROTEIN"/>
    <property type="match status" value="1"/>
</dbReference>
<dbReference type="Proteomes" id="UP000503840">
    <property type="component" value="Unassembled WGS sequence"/>
</dbReference>
<proteinExistence type="inferred from homology"/>
<dbReference type="GO" id="GO:0005886">
    <property type="term" value="C:plasma membrane"/>
    <property type="evidence" value="ECO:0007669"/>
    <property type="project" value="UniProtKB-SubCell"/>
</dbReference>
<keyword evidence="10" id="KW-1185">Reference proteome</keyword>
<dbReference type="Pfam" id="PF19300">
    <property type="entry name" value="BPD_transp_1_N"/>
    <property type="match status" value="1"/>
</dbReference>
<organism evidence="9 10">
    <name type="scientific">Desulfovibrio subterraneus</name>
    <dbReference type="NCBI Taxonomy" id="2718620"/>
    <lineage>
        <taxon>Bacteria</taxon>
        <taxon>Pseudomonadati</taxon>
        <taxon>Thermodesulfobacteriota</taxon>
        <taxon>Desulfovibrionia</taxon>
        <taxon>Desulfovibrionales</taxon>
        <taxon>Desulfovibrionaceae</taxon>
        <taxon>Desulfovibrio</taxon>
    </lineage>
</organism>
<keyword evidence="3" id="KW-1003">Cell membrane</keyword>
<feature type="transmembrane region" description="Helical" evidence="7">
    <location>
        <begin position="242"/>
        <end position="269"/>
    </location>
</feature>
<dbReference type="PANTHER" id="PTHR43163">
    <property type="entry name" value="DIPEPTIDE TRANSPORT SYSTEM PERMEASE PROTEIN DPPB-RELATED"/>
    <property type="match status" value="1"/>
</dbReference>
<dbReference type="AlphaFoldDB" id="A0A7J0BHS4"/>
<feature type="transmembrane region" description="Helical" evidence="7">
    <location>
        <begin position="100"/>
        <end position="122"/>
    </location>
</feature>
<accession>A0A7J0BHS4</accession>
<evidence type="ECO:0000256" key="2">
    <source>
        <dbReference type="ARBA" id="ARBA00022448"/>
    </source>
</evidence>
<evidence type="ECO:0000256" key="7">
    <source>
        <dbReference type="RuleBase" id="RU363032"/>
    </source>
</evidence>
<keyword evidence="2 7" id="KW-0813">Transport</keyword>
<feature type="transmembrane region" description="Helical" evidence="7">
    <location>
        <begin position="12"/>
        <end position="31"/>
    </location>
</feature>
<dbReference type="EMBL" id="BLVO01000013">
    <property type="protein sequence ID" value="GFM33237.1"/>
    <property type="molecule type" value="Genomic_DNA"/>
</dbReference>
<dbReference type="PROSITE" id="PS50928">
    <property type="entry name" value="ABC_TM1"/>
    <property type="match status" value="1"/>
</dbReference>